<evidence type="ECO:0000256" key="1">
    <source>
        <dbReference type="ARBA" id="ARBA00010211"/>
    </source>
</evidence>
<comment type="catalytic activity">
    <reaction evidence="13">
        <text>oxaloacetate + H(+) = pyruvate + CO2</text>
        <dbReference type="Rhea" id="RHEA:15641"/>
        <dbReference type="ChEBI" id="CHEBI:15361"/>
        <dbReference type="ChEBI" id="CHEBI:15378"/>
        <dbReference type="ChEBI" id="CHEBI:16452"/>
        <dbReference type="ChEBI" id="CHEBI:16526"/>
        <dbReference type="EC" id="4.1.1.112"/>
    </reaction>
</comment>
<evidence type="ECO:0000256" key="2">
    <source>
        <dbReference type="ARBA" id="ARBA00012947"/>
    </source>
</evidence>
<dbReference type="InterPro" id="IPR036663">
    <property type="entry name" value="Fumarylacetoacetase_C_sf"/>
</dbReference>
<evidence type="ECO:0000313" key="16">
    <source>
        <dbReference type="EMBL" id="KAB0397744.1"/>
    </source>
</evidence>
<accession>A0A643CC85</accession>
<dbReference type="Pfam" id="PF01557">
    <property type="entry name" value="FAA_hydrolase"/>
    <property type="match status" value="1"/>
</dbReference>
<dbReference type="Gene3D" id="3.90.850.10">
    <property type="entry name" value="Fumarylacetoacetase-like, C-terminal domain"/>
    <property type="match status" value="1"/>
</dbReference>
<dbReference type="GO" id="GO:0047621">
    <property type="term" value="F:acylpyruvate hydrolase activity"/>
    <property type="evidence" value="ECO:0007669"/>
    <property type="project" value="UniProtKB-EC"/>
</dbReference>
<comment type="catalytic activity">
    <reaction evidence="11">
        <text>a 3-acylpyruvate + H2O = a carboxylate + pyruvate + H(+)</text>
        <dbReference type="Rhea" id="RHEA:19009"/>
        <dbReference type="ChEBI" id="CHEBI:15361"/>
        <dbReference type="ChEBI" id="CHEBI:15377"/>
        <dbReference type="ChEBI" id="CHEBI:15378"/>
        <dbReference type="ChEBI" id="CHEBI:29067"/>
        <dbReference type="ChEBI" id="CHEBI:57278"/>
        <dbReference type="EC" id="3.7.1.5"/>
    </reaction>
</comment>
<evidence type="ECO:0000256" key="11">
    <source>
        <dbReference type="ARBA" id="ARBA00047858"/>
    </source>
</evidence>
<evidence type="ECO:0000313" key="17">
    <source>
        <dbReference type="Proteomes" id="UP000437017"/>
    </source>
</evidence>
<comment type="catalytic activity">
    <reaction evidence="14">
        <text>acetylpyruvate + H2O = acetate + pyruvate + H(+)</text>
        <dbReference type="Rhea" id="RHEA:16097"/>
        <dbReference type="ChEBI" id="CHEBI:15360"/>
        <dbReference type="ChEBI" id="CHEBI:15361"/>
        <dbReference type="ChEBI" id="CHEBI:15377"/>
        <dbReference type="ChEBI" id="CHEBI:15378"/>
        <dbReference type="ChEBI" id="CHEBI:30089"/>
    </reaction>
</comment>
<organism evidence="16 17">
    <name type="scientific">Balaenoptera physalus</name>
    <name type="common">Fin whale</name>
    <name type="synonym">Balaena physalus</name>
    <dbReference type="NCBI Taxonomy" id="9770"/>
    <lineage>
        <taxon>Eukaryota</taxon>
        <taxon>Metazoa</taxon>
        <taxon>Chordata</taxon>
        <taxon>Craniata</taxon>
        <taxon>Vertebrata</taxon>
        <taxon>Euteleostomi</taxon>
        <taxon>Mammalia</taxon>
        <taxon>Eutheria</taxon>
        <taxon>Laurasiatheria</taxon>
        <taxon>Artiodactyla</taxon>
        <taxon>Whippomorpha</taxon>
        <taxon>Cetacea</taxon>
        <taxon>Mysticeti</taxon>
        <taxon>Balaenopteridae</taxon>
        <taxon>Balaenoptera</taxon>
    </lineage>
</organism>
<dbReference type="PANTHER" id="PTHR11820">
    <property type="entry name" value="ACYLPYRUVASE"/>
    <property type="match status" value="1"/>
</dbReference>
<dbReference type="GO" id="GO:0008948">
    <property type="term" value="F:oxaloacetate decarboxylase activity"/>
    <property type="evidence" value="ECO:0007669"/>
    <property type="project" value="UniProtKB-EC"/>
</dbReference>
<evidence type="ECO:0000256" key="8">
    <source>
        <dbReference type="ARBA" id="ARBA00044911"/>
    </source>
</evidence>
<dbReference type="AlphaFoldDB" id="A0A643CC85"/>
<evidence type="ECO:0000256" key="6">
    <source>
        <dbReference type="ARBA" id="ARBA00042340"/>
    </source>
</evidence>
<dbReference type="EC" id="5.3.2.2" evidence="9"/>
<dbReference type="GO" id="GO:0018773">
    <property type="term" value="F:acetylpyruvate hydrolase activity"/>
    <property type="evidence" value="ECO:0007669"/>
    <property type="project" value="TreeGrafter"/>
</dbReference>
<protein>
    <recommendedName>
        <fullName evidence="10">Oxaloacetate tautomerase FAHD1, mitochondrial</fullName>
        <ecNumber evidence="5">3.7.1.5</ecNumber>
        <ecNumber evidence="2">4.1.1.112</ecNumber>
        <ecNumber evidence="9">5.3.2.2</ecNumber>
    </recommendedName>
    <alternativeName>
        <fullName evidence="7">Acylpyruvase FAHD1</fullName>
    </alternativeName>
    <alternativeName>
        <fullName evidence="6">Fumarylacetoacetate hydrolase domain-containing protein 1</fullName>
    </alternativeName>
    <alternativeName>
        <fullName evidence="4">Oxaloacetate decarboxylase</fullName>
    </alternativeName>
</protein>
<evidence type="ECO:0000256" key="12">
    <source>
        <dbReference type="ARBA" id="ARBA00047963"/>
    </source>
</evidence>
<sequence length="129" mass="14942">MTARDMQDEGKKRLPWILAKSFMAACPVSMFMSKEKAPSPHSLKLRFKVSGEGEEDIILLLVEGDIILTRMPKRIGHIKENYEIQVGIHGVISMRFNVEMSEYRVYTKHPNFLTSFWREGSKREQAKVI</sequence>
<dbReference type="OrthoDB" id="411064at2759"/>
<comment type="catalytic activity">
    <reaction evidence="12">
        <text>3-fumarylpyruvate + H2O = fumarate + pyruvate + H(+)</text>
        <dbReference type="Rhea" id="RHEA:26168"/>
        <dbReference type="ChEBI" id="CHEBI:15361"/>
        <dbReference type="ChEBI" id="CHEBI:15377"/>
        <dbReference type="ChEBI" id="CHEBI:15378"/>
        <dbReference type="ChEBI" id="CHEBI:16854"/>
        <dbReference type="ChEBI" id="CHEBI:29806"/>
    </reaction>
</comment>
<evidence type="ECO:0000256" key="13">
    <source>
        <dbReference type="ARBA" id="ARBA00047973"/>
    </source>
</evidence>
<evidence type="ECO:0000256" key="5">
    <source>
        <dbReference type="ARBA" id="ARBA00039040"/>
    </source>
</evidence>
<dbReference type="PANTHER" id="PTHR11820:SF7">
    <property type="entry name" value="ACYLPYRUVASE FAHD1, MITOCHONDRIAL"/>
    <property type="match status" value="1"/>
</dbReference>
<evidence type="ECO:0000256" key="9">
    <source>
        <dbReference type="ARBA" id="ARBA00044973"/>
    </source>
</evidence>
<dbReference type="GO" id="GO:0005739">
    <property type="term" value="C:mitochondrion"/>
    <property type="evidence" value="ECO:0007669"/>
    <property type="project" value="TreeGrafter"/>
</dbReference>
<gene>
    <name evidence="16" type="ORF">E2I00_003844</name>
</gene>
<dbReference type="EC" id="3.7.1.5" evidence="5"/>
<feature type="domain" description="Fumarylacetoacetase-like C-terminal" evidence="15">
    <location>
        <begin position="1"/>
        <end position="53"/>
    </location>
</feature>
<name>A0A643CC85_BALPH</name>
<dbReference type="EMBL" id="SGJD01001903">
    <property type="protein sequence ID" value="KAB0397744.1"/>
    <property type="molecule type" value="Genomic_DNA"/>
</dbReference>
<proteinExistence type="inferred from homology"/>
<reference evidence="16 17" key="1">
    <citation type="journal article" date="2019" name="PLoS ONE">
        <title>Genomic analyses reveal an absence of contemporary introgressive admixture between fin whales and blue whales, despite known hybrids.</title>
        <authorList>
            <person name="Westbury M.V."/>
            <person name="Petersen B."/>
            <person name="Lorenzen E.D."/>
        </authorList>
    </citation>
    <scope>NUCLEOTIDE SEQUENCE [LARGE SCALE GENOMIC DNA]</scope>
    <source>
        <strain evidence="16">FinWhale-01</strain>
    </source>
</reference>
<evidence type="ECO:0000256" key="14">
    <source>
        <dbReference type="ARBA" id="ARBA00048846"/>
    </source>
</evidence>
<evidence type="ECO:0000256" key="10">
    <source>
        <dbReference type="ARBA" id="ARBA00044980"/>
    </source>
</evidence>
<dbReference type="SUPFAM" id="SSF56529">
    <property type="entry name" value="FAH"/>
    <property type="match status" value="1"/>
</dbReference>
<evidence type="ECO:0000256" key="7">
    <source>
        <dbReference type="ARBA" id="ARBA00044830"/>
    </source>
</evidence>
<comment type="catalytic activity">
    <reaction evidence="8">
        <text>oxaloacetate = enol-oxaloacetate</text>
        <dbReference type="Rhea" id="RHEA:16021"/>
        <dbReference type="ChEBI" id="CHEBI:16452"/>
        <dbReference type="ChEBI" id="CHEBI:17479"/>
        <dbReference type="EC" id="5.3.2.2"/>
    </reaction>
    <physiologicalReaction direction="right-to-left" evidence="8">
        <dbReference type="Rhea" id="RHEA:16023"/>
    </physiologicalReaction>
</comment>
<evidence type="ECO:0000256" key="3">
    <source>
        <dbReference type="ARBA" id="ARBA00022723"/>
    </source>
</evidence>
<keyword evidence="3" id="KW-0479">Metal-binding</keyword>
<dbReference type="InterPro" id="IPR011234">
    <property type="entry name" value="Fumarylacetoacetase-like_C"/>
</dbReference>
<dbReference type="GO" id="GO:0050163">
    <property type="term" value="F:oxaloacetate tautomerase activity"/>
    <property type="evidence" value="ECO:0007669"/>
    <property type="project" value="UniProtKB-EC"/>
</dbReference>
<comment type="caution">
    <text evidence="16">The sequence shown here is derived from an EMBL/GenBank/DDBJ whole genome shotgun (WGS) entry which is preliminary data.</text>
</comment>
<evidence type="ECO:0000259" key="15">
    <source>
        <dbReference type="Pfam" id="PF01557"/>
    </source>
</evidence>
<keyword evidence="17" id="KW-1185">Reference proteome</keyword>
<dbReference type="Proteomes" id="UP000437017">
    <property type="component" value="Unassembled WGS sequence"/>
</dbReference>
<dbReference type="EC" id="4.1.1.112" evidence="2"/>
<dbReference type="GO" id="GO:0046872">
    <property type="term" value="F:metal ion binding"/>
    <property type="evidence" value="ECO:0007669"/>
    <property type="project" value="UniProtKB-KW"/>
</dbReference>
<comment type="similarity">
    <text evidence="1">Belongs to the FAH family.</text>
</comment>
<evidence type="ECO:0000256" key="4">
    <source>
        <dbReference type="ARBA" id="ARBA00032305"/>
    </source>
</evidence>